<dbReference type="EMBL" id="QUMU01000002">
    <property type="protein sequence ID" value="REG36369.1"/>
    <property type="molecule type" value="Genomic_DNA"/>
</dbReference>
<dbReference type="KEGG" id="age:AA314_07315"/>
<evidence type="ECO:0000313" key="5">
    <source>
        <dbReference type="Proteomes" id="UP000256345"/>
    </source>
</evidence>
<evidence type="ECO:0000259" key="1">
    <source>
        <dbReference type="SMART" id="SM00867"/>
    </source>
</evidence>
<dbReference type="Gene3D" id="2.40.128.110">
    <property type="entry name" value="Lipid/polyisoprenoid-binding, YceI-like"/>
    <property type="match status" value="1"/>
</dbReference>
<dbReference type="PANTHER" id="PTHR34406">
    <property type="entry name" value="PROTEIN YCEI"/>
    <property type="match status" value="1"/>
</dbReference>
<reference evidence="3 5" key="2">
    <citation type="submission" date="2018-08" db="EMBL/GenBank/DDBJ databases">
        <title>Genomic Encyclopedia of Archaeal and Bacterial Type Strains, Phase II (KMG-II): from individual species to whole genera.</title>
        <authorList>
            <person name="Goeker M."/>
        </authorList>
    </citation>
    <scope>NUCLEOTIDE SEQUENCE [LARGE SCALE GENOMIC DNA]</scope>
    <source>
        <strain evidence="3 5">DSM 2261</strain>
    </source>
</reference>
<dbReference type="Proteomes" id="UP000256345">
    <property type="component" value="Unassembled WGS sequence"/>
</dbReference>
<protein>
    <submittedName>
        <fullName evidence="3">Polyisoprenoid-binding protein YceI</fullName>
    </submittedName>
</protein>
<accession>A0AAC8QDY7</accession>
<proteinExistence type="predicted"/>
<dbReference type="RefSeq" id="WP_047859167.1">
    <property type="nucleotide sequence ID" value="NZ_CP011509.1"/>
</dbReference>
<dbReference type="InterPro" id="IPR036761">
    <property type="entry name" value="TTHA0802/YceI-like_sf"/>
</dbReference>
<sequence>MANATWNIDTTHSGIHFSVRHMVIAKVRGSFRKFSGTVSLDEQQPTASSVSVRIEAPSIDTGVQQRDDHLRSPDFFDVEKFPVISFESTKVEQSSDGGLRVTGKLTIRDITREVVLEAEQLGIGKDPWGNVKAAFEAKTSIDRRDFGLKWNQALETGGVLVGEKIEISLEVQAVKAQSAEKAA</sequence>
<dbReference type="SUPFAM" id="SSF101874">
    <property type="entry name" value="YceI-like"/>
    <property type="match status" value="1"/>
</dbReference>
<dbReference type="PANTHER" id="PTHR34406:SF1">
    <property type="entry name" value="PROTEIN YCEI"/>
    <property type="match status" value="1"/>
</dbReference>
<feature type="domain" description="Lipid/polyisoprenoid-binding YceI-like" evidence="1">
    <location>
        <begin position="5"/>
        <end position="174"/>
    </location>
</feature>
<gene>
    <name evidence="2" type="ORF">AA314_07315</name>
    <name evidence="3" type="ORF">ATI61_102746</name>
</gene>
<organism evidence="2 4">
    <name type="scientific">Archangium gephyra</name>
    <dbReference type="NCBI Taxonomy" id="48"/>
    <lineage>
        <taxon>Bacteria</taxon>
        <taxon>Pseudomonadati</taxon>
        <taxon>Myxococcota</taxon>
        <taxon>Myxococcia</taxon>
        <taxon>Myxococcales</taxon>
        <taxon>Cystobacterineae</taxon>
        <taxon>Archangiaceae</taxon>
        <taxon>Archangium</taxon>
    </lineage>
</organism>
<keyword evidence="5" id="KW-1185">Reference proteome</keyword>
<dbReference type="Pfam" id="PF04264">
    <property type="entry name" value="YceI"/>
    <property type="match status" value="1"/>
</dbReference>
<evidence type="ECO:0000313" key="3">
    <source>
        <dbReference type="EMBL" id="REG36369.1"/>
    </source>
</evidence>
<dbReference type="SMART" id="SM00867">
    <property type="entry name" value="YceI"/>
    <property type="match status" value="1"/>
</dbReference>
<evidence type="ECO:0000313" key="2">
    <source>
        <dbReference type="EMBL" id="AKJ05689.1"/>
    </source>
</evidence>
<reference evidence="2 4" key="1">
    <citation type="submission" date="2015-05" db="EMBL/GenBank/DDBJ databases">
        <title>Genome assembly of Archangium gephyra DSM 2261.</title>
        <authorList>
            <person name="Sharma G."/>
            <person name="Subramanian S."/>
        </authorList>
    </citation>
    <scope>NUCLEOTIDE SEQUENCE [LARGE SCALE GENOMIC DNA]</scope>
    <source>
        <strain evidence="2 4">DSM 2261</strain>
    </source>
</reference>
<dbReference type="EMBL" id="CP011509">
    <property type="protein sequence ID" value="AKJ05689.1"/>
    <property type="molecule type" value="Genomic_DNA"/>
</dbReference>
<dbReference type="Proteomes" id="UP000035579">
    <property type="component" value="Chromosome"/>
</dbReference>
<dbReference type="AlphaFoldDB" id="A0AAC8QDY7"/>
<evidence type="ECO:0000313" key="4">
    <source>
        <dbReference type="Proteomes" id="UP000035579"/>
    </source>
</evidence>
<name>A0AAC8QDY7_9BACT</name>
<dbReference type="InterPro" id="IPR007372">
    <property type="entry name" value="Lipid/polyisoprenoid-bd_YceI"/>
</dbReference>